<dbReference type="PANTHER" id="PTHR31001">
    <property type="entry name" value="UNCHARACTERIZED TRANSCRIPTIONAL REGULATORY PROTEIN"/>
    <property type="match status" value="1"/>
</dbReference>
<evidence type="ECO:0000256" key="2">
    <source>
        <dbReference type="ARBA" id="ARBA00022723"/>
    </source>
</evidence>
<evidence type="ECO:0000256" key="4">
    <source>
        <dbReference type="SAM" id="MobiDB-lite"/>
    </source>
</evidence>
<dbReference type="PROSITE" id="PS50048">
    <property type="entry name" value="ZN2_CY6_FUNGAL_2"/>
    <property type="match status" value="1"/>
</dbReference>
<dbReference type="InterPro" id="IPR007219">
    <property type="entry name" value="XnlR_reg_dom"/>
</dbReference>
<dbReference type="EMBL" id="ONZQ02000013">
    <property type="protein sequence ID" value="SPO05691.1"/>
    <property type="molecule type" value="Genomic_DNA"/>
</dbReference>
<evidence type="ECO:0000313" key="6">
    <source>
        <dbReference type="EMBL" id="SPO05691.1"/>
    </source>
</evidence>
<dbReference type="GO" id="GO:0003677">
    <property type="term" value="F:DNA binding"/>
    <property type="evidence" value="ECO:0007669"/>
    <property type="project" value="InterPro"/>
</dbReference>
<sequence>MASSSPGPTVAESHTSGPSGTPGTFAASGGEGEQQQRPPPKRRKRAVISCVECHRRKQKCDRDLPCSNCKFRNKESACRYEPAATPAAARPFSQDRAPPLRFEPPAKDSHHPPGADQSPFTPPRRTATVSPLAAATQTLSGTHLGPGGTSYPPTLPHPVDLPPPPAADARLRERYKDLVRQLPTRAYVDQLVDVYFREINWQYYTIDQSDFLAHLSEWRRVPLAVFSATGPAGLPPALRAFPALLFQVLANALLCVPDEPDGPFEPIKYTGAMTLHDLALDYSDSGDAVLALLRDGDVTITTVQAGMLRASFFKSSANIPEAWHAVRSTIADAQEIGLHDDALDPKPASSDLPAIFENEWHLQRRRILFMVLLSWDIHYAAILGRPPFINRRPGMPSTPIDAPIPKDKSATPVRRRNDEHDPPTPLTRALWLYRASTLLWDVMELHQQQPDDPARIDRMHARILEFVKTVPSFLRLDSPDWRWDSHPDCSWLVSSRFYLAQLSQLALMVLHKPYVFSSGKSRTEALRAAVDMLSYQKMTFQGAELGSRKNVALFFGSLDAMILIGYTYIFFPRENRDVLQDAAQQFEWTTVRFDAMQYAIPIAKSAKGVAEAIYRKMRRAIDGSPAPTDPLSIASICSTPVPDSPTSISAVVQGEVVGSPGRAAVKSSGIGPVYPIWDILFNSLQGHLPEGGGTWAGKESGRFNGDFGTESLWSILNQLP</sequence>
<dbReference type="PROSITE" id="PS00463">
    <property type="entry name" value="ZN2_CY6_FUNGAL_1"/>
    <property type="match status" value="1"/>
</dbReference>
<dbReference type="PANTHER" id="PTHR31001:SF87">
    <property type="entry name" value="COL-21"/>
    <property type="match status" value="1"/>
</dbReference>
<dbReference type="CDD" id="cd00067">
    <property type="entry name" value="GAL4"/>
    <property type="match status" value="1"/>
</dbReference>
<dbReference type="Gene3D" id="4.10.240.10">
    <property type="entry name" value="Zn(2)-C6 fungal-type DNA-binding domain"/>
    <property type="match status" value="1"/>
</dbReference>
<evidence type="ECO:0000313" key="7">
    <source>
        <dbReference type="Proteomes" id="UP001187682"/>
    </source>
</evidence>
<feature type="region of interest" description="Disordered" evidence="4">
    <location>
        <begin position="394"/>
        <end position="423"/>
    </location>
</feature>
<keyword evidence="3" id="KW-0539">Nucleus</keyword>
<reference evidence="6" key="1">
    <citation type="submission" date="2018-03" db="EMBL/GenBank/DDBJ databases">
        <authorList>
            <person name="Guldener U."/>
        </authorList>
    </citation>
    <scope>NUCLEOTIDE SEQUENCE</scope>
</reference>
<dbReference type="SMART" id="SM00066">
    <property type="entry name" value="GAL4"/>
    <property type="match status" value="1"/>
</dbReference>
<comment type="caution">
    <text evidence="6">The sequence shown here is derived from an EMBL/GenBank/DDBJ whole genome shotgun (WGS) entry which is preliminary data.</text>
</comment>
<proteinExistence type="predicted"/>
<feature type="compositionally biased region" description="Basic and acidic residues" evidence="4">
    <location>
        <begin position="404"/>
        <end position="422"/>
    </location>
</feature>
<dbReference type="Pfam" id="PF04082">
    <property type="entry name" value="Fungal_trans"/>
    <property type="match status" value="1"/>
</dbReference>
<feature type="region of interest" description="Disordered" evidence="4">
    <location>
        <begin position="1"/>
        <end position="47"/>
    </location>
</feature>
<dbReference type="Pfam" id="PF00172">
    <property type="entry name" value="Zn_clus"/>
    <property type="match status" value="1"/>
</dbReference>
<dbReference type="Proteomes" id="UP001187682">
    <property type="component" value="Unassembled WGS sequence"/>
</dbReference>
<dbReference type="InterPro" id="IPR036864">
    <property type="entry name" value="Zn2-C6_fun-type_DNA-bd_sf"/>
</dbReference>
<organism evidence="6 7">
    <name type="scientific">Cephalotrichum gorgonifer</name>
    <dbReference type="NCBI Taxonomy" id="2041049"/>
    <lineage>
        <taxon>Eukaryota</taxon>
        <taxon>Fungi</taxon>
        <taxon>Dikarya</taxon>
        <taxon>Ascomycota</taxon>
        <taxon>Pezizomycotina</taxon>
        <taxon>Sordariomycetes</taxon>
        <taxon>Hypocreomycetidae</taxon>
        <taxon>Microascales</taxon>
        <taxon>Microascaceae</taxon>
        <taxon>Cephalotrichum</taxon>
    </lineage>
</organism>
<evidence type="ECO:0000259" key="5">
    <source>
        <dbReference type="PROSITE" id="PS50048"/>
    </source>
</evidence>
<dbReference type="AlphaFoldDB" id="A0AAE8N3E0"/>
<dbReference type="GO" id="GO:0008270">
    <property type="term" value="F:zinc ion binding"/>
    <property type="evidence" value="ECO:0007669"/>
    <property type="project" value="InterPro"/>
</dbReference>
<keyword evidence="7" id="KW-1185">Reference proteome</keyword>
<accession>A0AAE8N3E0</accession>
<feature type="compositionally biased region" description="Polar residues" evidence="4">
    <location>
        <begin position="1"/>
        <end position="22"/>
    </location>
</feature>
<feature type="domain" description="Zn(2)-C6 fungal-type" evidence="5">
    <location>
        <begin position="49"/>
        <end position="80"/>
    </location>
</feature>
<name>A0AAE8N3E0_9PEZI</name>
<dbReference type="SUPFAM" id="SSF57701">
    <property type="entry name" value="Zn2/Cys6 DNA-binding domain"/>
    <property type="match status" value="1"/>
</dbReference>
<evidence type="ECO:0000256" key="3">
    <source>
        <dbReference type="ARBA" id="ARBA00023242"/>
    </source>
</evidence>
<dbReference type="GO" id="GO:0005634">
    <property type="term" value="C:nucleus"/>
    <property type="evidence" value="ECO:0007669"/>
    <property type="project" value="UniProtKB-SubCell"/>
</dbReference>
<evidence type="ECO:0000256" key="1">
    <source>
        <dbReference type="ARBA" id="ARBA00004123"/>
    </source>
</evidence>
<dbReference type="GO" id="GO:0000981">
    <property type="term" value="F:DNA-binding transcription factor activity, RNA polymerase II-specific"/>
    <property type="evidence" value="ECO:0007669"/>
    <property type="project" value="InterPro"/>
</dbReference>
<protein>
    <recommendedName>
        <fullName evidence="5">Zn(2)-C6 fungal-type domain-containing protein</fullName>
    </recommendedName>
</protein>
<gene>
    <name evidence="6" type="ORF">DNG_08378</name>
</gene>
<dbReference type="CDD" id="cd12148">
    <property type="entry name" value="fungal_TF_MHR"/>
    <property type="match status" value="1"/>
</dbReference>
<dbReference type="GO" id="GO:0006351">
    <property type="term" value="P:DNA-templated transcription"/>
    <property type="evidence" value="ECO:0007669"/>
    <property type="project" value="InterPro"/>
</dbReference>
<dbReference type="InterPro" id="IPR050613">
    <property type="entry name" value="Sec_Metabolite_Reg"/>
</dbReference>
<dbReference type="InterPro" id="IPR001138">
    <property type="entry name" value="Zn2Cys6_DnaBD"/>
</dbReference>
<keyword evidence="2" id="KW-0479">Metal-binding</keyword>
<feature type="compositionally biased region" description="Basic and acidic residues" evidence="4">
    <location>
        <begin position="104"/>
        <end position="113"/>
    </location>
</feature>
<feature type="region of interest" description="Disordered" evidence="4">
    <location>
        <begin position="77"/>
        <end position="131"/>
    </location>
</feature>
<comment type="subcellular location">
    <subcellularLocation>
        <location evidence="1">Nucleus</location>
    </subcellularLocation>
</comment>